<dbReference type="InterPro" id="IPR005312">
    <property type="entry name" value="DUF1759"/>
</dbReference>
<dbReference type="Pfam" id="PF03564">
    <property type="entry name" value="DUF1759"/>
    <property type="match status" value="1"/>
</dbReference>
<proteinExistence type="predicted"/>
<dbReference type="AlphaFoldDB" id="A0A9J6D4V2"/>
<protein>
    <recommendedName>
        <fullName evidence="4">Tick transposon</fullName>
    </recommendedName>
</protein>
<dbReference type="Proteomes" id="UP000821866">
    <property type="component" value="Chromosome 9"/>
</dbReference>
<feature type="region of interest" description="Disordered" evidence="1">
    <location>
        <begin position="152"/>
        <end position="173"/>
    </location>
</feature>
<gene>
    <name evidence="2" type="ORF">HPB51_006198</name>
</gene>
<dbReference type="VEuPathDB" id="VectorBase:LOC119188043"/>
<sequence length="331" mass="36459">MAATAIACLPMTEACYVDAMSMLKERFGDKTMIIQQHLTALRNLLKVTSANDIHGLRRFYGATQLNIRCLEALNVPTLAYSATFGDILLQALLRDIGFSFTREKRRHTLTQPSDVSAARTSSSSAPADAAAAFDAELNDLLLFMRLELERREQCASPSPSPATDDRNDEMNGGVSTPLVMHIASIARSQCFYSRTNQHGTRSCYAVIHFEFKKEQLRKGNWCFRCTSKGNRTKECRVKLTCSLCRGRHASSMCSPNYKKTSTTAGTSGYASNAVSTCEDVLSTHQPPTDNAVYLQIFSTELIDNDRSTCSAPVVVGAPRRGNNFTRCLAPP</sequence>
<reference evidence="2" key="2">
    <citation type="submission" date="2021-09" db="EMBL/GenBank/DDBJ databases">
        <authorList>
            <person name="Jia N."/>
            <person name="Wang J."/>
            <person name="Shi W."/>
            <person name="Du L."/>
            <person name="Sun Y."/>
            <person name="Zhan W."/>
            <person name="Jiang J."/>
            <person name="Wang Q."/>
            <person name="Zhang B."/>
            <person name="Ji P."/>
            <person name="Sakyi L.B."/>
            <person name="Cui X."/>
            <person name="Yuan T."/>
            <person name="Jiang B."/>
            <person name="Yang W."/>
            <person name="Lam T.T.-Y."/>
            <person name="Chang Q."/>
            <person name="Ding S."/>
            <person name="Wang X."/>
            <person name="Zhu J."/>
            <person name="Ruan X."/>
            <person name="Zhao L."/>
            <person name="Wei J."/>
            <person name="Que T."/>
            <person name="Du C."/>
            <person name="Cheng J."/>
            <person name="Dai P."/>
            <person name="Han X."/>
            <person name="Huang E."/>
            <person name="Gao Y."/>
            <person name="Liu J."/>
            <person name="Shao H."/>
            <person name="Ye R."/>
            <person name="Li L."/>
            <person name="Wei W."/>
            <person name="Wang X."/>
            <person name="Wang C."/>
            <person name="Huo Q."/>
            <person name="Li W."/>
            <person name="Guo W."/>
            <person name="Chen H."/>
            <person name="Chen S."/>
            <person name="Zhou L."/>
            <person name="Zhou L."/>
            <person name="Ni X."/>
            <person name="Tian J."/>
            <person name="Zhou Y."/>
            <person name="Sheng Y."/>
            <person name="Liu T."/>
            <person name="Pan Y."/>
            <person name="Xia L."/>
            <person name="Li J."/>
            <person name="Zhao F."/>
            <person name="Cao W."/>
        </authorList>
    </citation>
    <scope>NUCLEOTIDE SEQUENCE</scope>
    <source>
        <strain evidence="2">Rmic-2018</strain>
        <tissue evidence="2">Larvae</tissue>
    </source>
</reference>
<evidence type="ECO:0000313" key="2">
    <source>
        <dbReference type="EMBL" id="KAH8008879.1"/>
    </source>
</evidence>
<accession>A0A9J6D4V2</accession>
<evidence type="ECO:0000313" key="3">
    <source>
        <dbReference type="Proteomes" id="UP000821866"/>
    </source>
</evidence>
<evidence type="ECO:0008006" key="4">
    <source>
        <dbReference type="Google" id="ProtNLM"/>
    </source>
</evidence>
<reference evidence="2" key="1">
    <citation type="journal article" date="2020" name="Cell">
        <title>Large-Scale Comparative Analyses of Tick Genomes Elucidate Their Genetic Diversity and Vector Capacities.</title>
        <authorList>
            <consortium name="Tick Genome and Microbiome Consortium (TIGMIC)"/>
            <person name="Jia N."/>
            <person name="Wang J."/>
            <person name="Shi W."/>
            <person name="Du L."/>
            <person name="Sun Y."/>
            <person name="Zhan W."/>
            <person name="Jiang J.F."/>
            <person name="Wang Q."/>
            <person name="Zhang B."/>
            <person name="Ji P."/>
            <person name="Bell-Sakyi L."/>
            <person name="Cui X.M."/>
            <person name="Yuan T.T."/>
            <person name="Jiang B.G."/>
            <person name="Yang W.F."/>
            <person name="Lam T.T."/>
            <person name="Chang Q.C."/>
            <person name="Ding S.J."/>
            <person name="Wang X.J."/>
            <person name="Zhu J.G."/>
            <person name="Ruan X.D."/>
            <person name="Zhao L."/>
            <person name="Wei J.T."/>
            <person name="Ye R.Z."/>
            <person name="Que T.C."/>
            <person name="Du C.H."/>
            <person name="Zhou Y.H."/>
            <person name="Cheng J.X."/>
            <person name="Dai P.F."/>
            <person name="Guo W.B."/>
            <person name="Han X.H."/>
            <person name="Huang E.J."/>
            <person name="Li L.F."/>
            <person name="Wei W."/>
            <person name="Gao Y.C."/>
            <person name="Liu J.Z."/>
            <person name="Shao H.Z."/>
            <person name="Wang X."/>
            <person name="Wang C.C."/>
            <person name="Yang T.C."/>
            <person name="Huo Q.B."/>
            <person name="Li W."/>
            <person name="Chen H.Y."/>
            <person name="Chen S.E."/>
            <person name="Zhou L.G."/>
            <person name="Ni X.B."/>
            <person name="Tian J.H."/>
            <person name="Sheng Y."/>
            <person name="Liu T."/>
            <person name="Pan Y.S."/>
            <person name="Xia L.Y."/>
            <person name="Li J."/>
            <person name="Zhao F."/>
            <person name="Cao W.C."/>
        </authorList>
    </citation>
    <scope>NUCLEOTIDE SEQUENCE</scope>
    <source>
        <strain evidence="2">Rmic-2018</strain>
    </source>
</reference>
<organism evidence="2 3">
    <name type="scientific">Rhipicephalus microplus</name>
    <name type="common">Cattle tick</name>
    <name type="synonym">Boophilus microplus</name>
    <dbReference type="NCBI Taxonomy" id="6941"/>
    <lineage>
        <taxon>Eukaryota</taxon>
        <taxon>Metazoa</taxon>
        <taxon>Ecdysozoa</taxon>
        <taxon>Arthropoda</taxon>
        <taxon>Chelicerata</taxon>
        <taxon>Arachnida</taxon>
        <taxon>Acari</taxon>
        <taxon>Parasitiformes</taxon>
        <taxon>Ixodida</taxon>
        <taxon>Ixodoidea</taxon>
        <taxon>Ixodidae</taxon>
        <taxon>Rhipicephalinae</taxon>
        <taxon>Rhipicephalus</taxon>
        <taxon>Boophilus</taxon>
    </lineage>
</organism>
<evidence type="ECO:0000256" key="1">
    <source>
        <dbReference type="SAM" id="MobiDB-lite"/>
    </source>
</evidence>
<keyword evidence="3" id="KW-1185">Reference proteome</keyword>
<comment type="caution">
    <text evidence="2">The sequence shown here is derived from an EMBL/GenBank/DDBJ whole genome shotgun (WGS) entry which is preliminary data.</text>
</comment>
<dbReference type="EMBL" id="JABSTU010000011">
    <property type="protein sequence ID" value="KAH8008879.1"/>
    <property type="molecule type" value="Genomic_DNA"/>
</dbReference>
<name>A0A9J6D4V2_RHIMP</name>